<dbReference type="KEGG" id="glz:GLAREA_04154"/>
<proteinExistence type="predicted"/>
<reference evidence="2 3" key="1">
    <citation type="journal article" date="2013" name="BMC Genomics">
        <title>Genomics-driven discovery of the pneumocandin biosynthetic gene cluster in the fungus Glarea lozoyensis.</title>
        <authorList>
            <person name="Chen L."/>
            <person name="Yue Q."/>
            <person name="Zhang X."/>
            <person name="Xiang M."/>
            <person name="Wang C."/>
            <person name="Li S."/>
            <person name="Che Y."/>
            <person name="Ortiz-Lopez F.J."/>
            <person name="Bills G.F."/>
            <person name="Liu X."/>
            <person name="An Z."/>
        </authorList>
    </citation>
    <scope>NUCLEOTIDE SEQUENCE [LARGE SCALE GENOMIC DNA]</scope>
    <source>
        <strain evidence="3">ATCC 20868 / MF5171</strain>
    </source>
</reference>
<feature type="chain" id="PRO_5004507578" evidence="1">
    <location>
        <begin position="18"/>
        <end position="309"/>
    </location>
</feature>
<dbReference type="Proteomes" id="UP000016922">
    <property type="component" value="Unassembled WGS sequence"/>
</dbReference>
<dbReference type="GeneID" id="19463209"/>
<evidence type="ECO:0000313" key="3">
    <source>
        <dbReference type="Proteomes" id="UP000016922"/>
    </source>
</evidence>
<dbReference type="OMA" id="NIPMCYD"/>
<dbReference type="eggNOG" id="ENOG502S2DA">
    <property type="taxonomic scope" value="Eukaryota"/>
</dbReference>
<dbReference type="OrthoDB" id="3438781at2759"/>
<dbReference type="HOGENOM" id="CLU_071858_1_0_1"/>
<gene>
    <name evidence="2" type="ORF">GLAREA_04154</name>
</gene>
<dbReference type="RefSeq" id="XP_008082598.1">
    <property type="nucleotide sequence ID" value="XM_008084407.1"/>
</dbReference>
<dbReference type="EMBL" id="KE145363">
    <property type="protein sequence ID" value="EPE31187.1"/>
    <property type="molecule type" value="Genomic_DNA"/>
</dbReference>
<sequence length="309" mass="30597">MKSSLPAILAFSVSVHAANSCGTGYTICAPAGATSTTTPKIGSTEFQSLLSDIVGSSLPSFKRDTADGTASLCCLTSLSCLTLSNLALPFCYDKFTTNFLLPDGSFGTVANGAYTSSSGDTANLLTGDYTLSGGASGNIYAGNEAAKPNTATLALPPQFTGTGVGGAVPVSSLGALVTLTFTTTLPASVVEATTVLPATVPGSTFSSVVTVSTTVSQQIGTTVSVATSVVTTAEVSTAQPSTVAGTTREASTVPAMTRTVVTTQAVAPSSVVESTTAAASASKTGDASKMGGMGLMQGLMMAVLAIFLL</sequence>
<protein>
    <submittedName>
        <fullName evidence="2">Uncharacterized protein</fullName>
    </submittedName>
</protein>
<accession>S3CXX1</accession>
<organism evidence="2 3">
    <name type="scientific">Glarea lozoyensis (strain ATCC 20868 / MF5171)</name>
    <dbReference type="NCBI Taxonomy" id="1116229"/>
    <lineage>
        <taxon>Eukaryota</taxon>
        <taxon>Fungi</taxon>
        <taxon>Dikarya</taxon>
        <taxon>Ascomycota</taxon>
        <taxon>Pezizomycotina</taxon>
        <taxon>Leotiomycetes</taxon>
        <taxon>Helotiales</taxon>
        <taxon>Helotiaceae</taxon>
        <taxon>Glarea</taxon>
    </lineage>
</organism>
<dbReference type="AlphaFoldDB" id="S3CXX1"/>
<evidence type="ECO:0000313" key="2">
    <source>
        <dbReference type="EMBL" id="EPE31187.1"/>
    </source>
</evidence>
<keyword evidence="3" id="KW-1185">Reference proteome</keyword>
<keyword evidence="1" id="KW-0732">Signal</keyword>
<evidence type="ECO:0000256" key="1">
    <source>
        <dbReference type="SAM" id="SignalP"/>
    </source>
</evidence>
<name>S3CXX1_GLAL2</name>
<feature type="signal peptide" evidence="1">
    <location>
        <begin position="1"/>
        <end position="17"/>
    </location>
</feature>